<name>A0A1S6YG50_9ASPA</name>
<sequence length="196" mass="21506">MASRSINIHSPLPRPPKTFSSQNPQISSCRFDSAKNTISGSRMIVCSALQESSTATVSDKKEEAAAKAAPLPAKEAPPKPKKAPAKPLPEMMEEDVIPSLRAALEAQGELSQIDLSFKNNTLEGSFLKKDKPYYFWVFFLNGDLTGPKGFSLSSYGSGVSTVEPFLVDEKRITAKLVVFWVRKRLAAQGIFPVWED</sequence>
<proteinExistence type="evidence at transcript level"/>
<feature type="compositionally biased region" description="Polar residues" evidence="1">
    <location>
        <begin position="18"/>
        <end position="28"/>
    </location>
</feature>
<evidence type="ECO:0000313" key="2">
    <source>
        <dbReference type="EMBL" id="AQX44253.1"/>
    </source>
</evidence>
<reference evidence="2" key="1">
    <citation type="submission" date="2016-07" db="EMBL/GenBank/DDBJ databases">
        <authorList>
            <person name="Lin C.-S."/>
            <person name="Chen J.J."/>
            <person name="Hsiao H.C."/>
            <person name="Huang Y.-T."/>
            <person name="Jin X.-H."/>
            <person name="Chiu C.-C."/>
            <person name="Kui L."/>
            <person name="Yang C.-J."/>
            <person name="dePamphilis C.W."/>
            <person name="Leebens-Mack J."/>
            <person name="Wong G.K.-S."/>
            <person name="Hu J.-M."/>
            <person name="Chang W.-J."/>
            <person name="Yang L.-H."/>
            <person name="Wang W."/>
            <person name="Shih M.-C."/>
        </authorList>
    </citation>
    <scope>NUCLEOTIDE SEQUENCE</scope>
</reference>
<accession>A0A1S6YG50</accession>
<dbReference type="PANTHER" id="PTHR36341:SF3">
    <property type="entry name" value="DUF2996 FAMILY PROTEIN"/>
    <property type="match status" value="1"/>
</dbReference>
<protein>
    <submittedName>
        <fullName evidence="2">Uncharacterized protein</fullName>
    </submittedName>
</protein>
<feature type="region of interest" description="Disordered" evidence="1">
    <location>
        <begin position="1"/>
        <end position="28"/>
    </location>
</feature>
<dbReference type="AlphaFoldDB" id="A0A1S6YG50"/>
<dbReference type="PANTHER" id="PTHR36341">
    <property type="entry name" value="DUF2996 FAMILY PROTEIN"/>
    <property type="match status" value="1"/>
</dbReference>
<reference evidence="2" key="2">
    <citation type="journal article" date="2017" name="Plant J.">
        <title>Concomitant loss of NDH complex-related genes within chloroplast and nuclear genomes in some orchids.</title>
        <authorList>
            <person name="Lin C.S."/>
            <person name="Chen J.J."/>
            <person name="Chiu C.C."/>
            <person name="Hsiao H.C."/>
            <person name="Yang C.J."/>
            <person name="Jin X.H."/>
            <person name="Leebens-Mack J."/>
            <person name="dePamphilis C.W."/>
            <person name="Huang Y.T."/>
            <person name="Yang L.H."/>
            <person name="Chang W.J."/>
            <person name="Kui L."/>
            <person name="Wong G.K."/>
            <person name="Hu J.M."/>
            <person name="Wang W."/>
            <person name="Shih M.C."/>
        </authorList>
    </citation>
    <scope>NUCLEOTIDE SEQUENCE</scope>
</reference>
<dbReference type="Pfam" id="PF11210">
    <property type="entry name" value="DUF2996"/>
    <property type="match status" value="1"/>
</dbReference>
<evidence type="ECO:0000256" key="1">
    <source>
        <dbReference type="SAM" id="MobiDB-lite"/>
    </source>
</evidence>
<feature type="region of interest" description="Disordered" evidence="1">
    <location>
        <begin position="53"/>
        <end position="87"/>
    </location>
</feature>
<dbReference type="EMBL" id="KX580753">
    <property type="protein sequence ID" value="AQX44253.1"/>
    <property type="molecule type" value="mRNA"/>
</dbReference>
<dbReference type="InterPro" id="IPR021374">
    <property type="entry name" value="DUF2996"/>
</dbReference>
<organism evidence="2">
    <name type="scientific">Apostasia odorata</name>
    <dbReference type="NCBI Taxonomy" id="280455"/>
    <lineage>
        <taxon>Eukaryota</taxon>
        <taxon>Viridiplantae</taxon>
        <taxon>Streptophyta</taxon>
        <taxon>Embryophyta</taxon>
        <taxon>Tracheophyta</taxon>
        <taxon>Spermatophyta</taxon>
        <taxon>Magnoliopsida</taxon>
        <taxon>Liliopsida</taxon>
        <taxon>Asparagales</taxon>
        <taxon>Orchidaceae</taxon>
        <taxon>Apostasioideae</taxon>
        <taxon>Apostasia</taxon>
    </lineage>
</organism>